<dbReference type="Pfam" id="PF14145">
    <property type="entry name" value="YrhK"/>
    <property type="match status" value="1"/>
</dbReference>
<dbReference type="EMBL" id="JAUBDH010000006">
    <property type="protein sequence ID" value="MDW0110498.1"/>
    <property type="molecule type" value="Genomic_DNA"/>
</dbReference>
<accession>A0ABU4G2F9</accession>
<keyword evidence="1" id="KW-1133">Transmembrane helix</keyword>
<feature type="transmembrane region" description="Helical" evidence="1">
    <location>
        <begin position="28"/>
        <end position="50"/>
    </location>
</feature>
<evidence type="ECO:0000259" key="2">
    <source>
        <dbReference type="Pfam" id="PF14145"/>
    </source>
</evidence>
<evidence type="ECO:0000313" key="3">
    <source>
        <dbReference type="EMBL" id="MDW0110498.1"/>
    </source>
</evidence>
<evidence type="ECO:0000313" key="4">
    <source>
        <dbReference type="Proteomes" id="UP001280629"/>
    </source>
</evidence>
<keyword evidence="1" id="KW-0472">Membrane</keyword>
<feature type="transmembrane region" description="Helical" evidence="1">
    <location>
        <begin position="56"/>
        <end position="74"/>
    </location>
</feature>
<dbReference type="InterPro" id="IPR025424">
    <property type="entry name" value="YrhK_domain"/>
</dbReference>
<reference evidence="3 4" key="1">
    <citation type="submission" date="2023-06" db="EMBL/GenBank/DDBJ databases">
        <title>Sporosarcina sp. nov., isolated from Korean traditional fermented seafood 'Jeotgal'.</title>
        <authorList>
            <person name="Yang A.-I."/>
            <person name="Shin N.-R."/>
        </authorList>
    </citation>
    <scope>NUCLEOTIDE SEQUENCE [LARGE SCALE GENOMIC DNA]</scope>
    <source>
        <strain evidence="3 4">KCTC3840</strain>
    </source>
</reference>
<feature type="domain" description="YrhK" evidence="2">
    <location>
        <begin position="25"/>
        <end position="78"/>
    </location>
</feature>
<keyword evidence="1" id="KW-0812">Transmembrane</keyword>
<gene>
    <name evidence="3" type="ORF">QT716_10670</name>
</gene>
<organism evidence="3 4">
    <name type="scientific">Sporosarcina aquimarina</name>
    <dbReference type="NCBI Taxonomy" id="114975"/>
    <lineage>
        <taxon>Bacteria</taxon>
        <taxon>Bacillati</taxon>
        <taxon>Bacillota</taxon>
        <taxon>Bacilli</taxon>
        <taxon>Bacillales</taxon>
        <taxon>Caryophanaceae</taxon>
        <taxon>Sporosarcina</taxon>
    </lineage>
</organism>
<evidence type="ECO:0000256" key="1">
    <source>
        <dbReference type="SAM" id="Phobius"/>
    </source>
</evidence>
<sequence length="94" mass="10935">MPKLVNKQQEYEVEVGKHIIFFNKNYQYIFIFNELLLGLEFVVGSVFFFFESLKTAGIILFIIGSTQLFIRPVLKIVHAVSLKTVRSTRRNHGL</sequence>
<keyword evidence="4" id="KW-1185">Reference proteome</keyword>
<protein>
    <submittedName>
        <fullName evidence="3">YrhK family protein</fullName>
    </submittedName>
</protein>
<comment type="caution">
    <text evidence="3">The sequence shown here is derived from an EMBL/GenBank/DDBJ whole genome shotgun (WGS) entry which is preliminary data.</text>
</comment>
<name>A0ABU4G2F9_9BACL</name>
<dbReference type="Proteomes" id="UP001280629">
    <property type="component" value="Unassembled WGS sequence"/>
</dbReference>
<dbReference type="RefSeq" id="WP_317936056.1">
    <property type="nucleotide sequence ID" value="NZ_JAUBDH010000006.1"/>
</dbReference>
<proteinExistence type="predicted"/>